<evidence type="ECO:0000313" key="2">
    <source>
        <dbReference type="EMBL" id="MBB6471201.1"/>
    </source>
</evidence>
<dbReference type="CDD" id="cd05269">
    <property type="entry name" value="TMR_SDR_a"/>
    <property type="match status" value="1"/>
</dbReference>
<dbReference type="InterPro" id="IPR016040">
    <property type="entry name" value="NAD(P)-bd_dom"/>
</dbReference>
<dbReference type="EMBL" id="JACHIU010000001">
    <property type="protein sequence ID" value="MBB6471201.1"/>
    <property type="molecule type" value="Genomic_DNA"/>
</dbReference>
<dbReference type="PANTHER" id="PTHR47129:SF1">
    <property type="entry name" value="NMRA-LIKE DOMAIN-CONTAINING PROTEIN"/>
    <property type="match status" value="1"/>
</dbReference>
<dbReference type="EC" id="1.6.5.2" evidence="2"/>
<proteinExistence type="predicted"/>
<dbReference type="SUPFAM" id="SSF51735">
    <property type="entry name" value="NAD(P)-binding Rossmann-fold domains"/>
    <property type="match status" value="1"/>
</dbReference>
<dbReference type="Pfam" id="PF13460">
    <property type="entry name" value="NAD_binding_10"/>
    <property type="match status" value="1"/>
</dbReference>
<evidence type="ECO:0000259" key="1">
    <source>
        <dbReference type="Pfam" id="PF13460"/>
    </source>
</evidence>
<accession>A0A7X0M5U7</accession>
<dbReference type="InterPro" id="IPR052718">
    <property type="entry name" value="NmrA-type_oxidoreductase"/>
</dbReference>
<dbReference type="RefSeq" id="WP_184978448.1">
    <property type="nucleotide sequence ID" value="NZ_BAAALO010000028.1"/>
</dbReference>
<sequence>MAIVITGATGHLGRLVITHLLVRGVPADDIIAIARDKEKAADLTARGIHVHLADYDHPETFTDAFHPGDRVLLISAPVPGNRAAQHRTVIDAAEKADVAHLAYTSIFGSPTADFLLAREHQATEQSILASGLPHTFLRNNWYTEMYLTDLPGLLDRGVLISNAPEGSRVASAPRSDYAEAAAVVLTTEGHQAKSYELGGDTAWSYEELTEELTRQSGRKVVHTSLPAAEHKQILVNVGLPEPFAEALADADEAIGRGALSATPGDLSTLIGRPTTPIPSVIATALTGA</sequence>
<organism evidence="2 3">
    <name type="scientific">Sphaerisporangium rubeum</name>
    <dbReference type="NCBI Taxonomy" id="321317"/>
    <lineage>
        <taxon>Bacteria</taxon>
        <taxon>Bacillati</taxon>
        <taxon>Actinomycetota</taxon>
        <taxon>Actinomycetes</taxon>
        <taxon>Streptosporangiales</taxon>
        <taxon>Streptosporangiaceae</taxon>
        <taxon>Sphaerisporangium</taxon>
    </lineage>
</organism>
<dbReference type="Gene3D" id="3.90.25.10">
    <property type="entry name" value="UDP-galactose 4-epimerase, domain 1"/>
    <property type="match status" value="1"/>
</dbReference>
<dbReference type="PANTHER" id="PTHR47129">
    <property type="entry name" value="QUINONE OXIDOREDUCTASE 2"/>
    <property type="match status" value="1"/>
</dbReference>
<protein>
    <submittedName>
        <fullName evidence="2">NAD(P)H dehydrogenase (Quinone)</fullName>
        <ecNumber evidence="2">1.6.5.2</ecNumber>
    </submittedName>
</protein>
<name>A0A7X0M5U7_9ACTN</name>
<dbReference type="GO" id="GO:0003955">
    <property type="term" value="F:NAD(P)H dehydrogenase (quinone) activity"/>
    <property type="evidence" value="ECO:0007669"/>
    <property type="project" value="UniProtKB-EC"/>
</dbReference>
<dbReference type="Proteomes" id="UP000555564">
    <property type="component" value="Unassembled WGS sequence"/>
</dbReference>
<gene>
    <name evidence="2" type="ORF">BJ992_000632</name>
</gene>
<feature type="domain" description="NAD(P)-binding" evidence="1">
    <location>
        <begin position="7"/>
        <end position="185"/>
    </location>
</feature>
<evidence type="ECO:0000313" key="3">
    <source>
        <dbReference type="Proteomes" id="UP000555564"/>
    </source>
</evidence>
<dbReference type="InterPro" id="IPR036291">
    <property type="entry name" value="NAD(P)-bd_dom_sf"/>
</dbReference>
<keyword evidence="2" id="KW-0560">Oxidoreductase</keyword>
<comment type="caution">
    <text evidence="2">The sequence shown here is derived from an EMBL/GenBank/DDBJ whole genome shotgun (WGS) entry which is preliminary data.</text>
</comment>
<reference evidence="2 3" key="1">
    <citation type="submission" date="2020-08" db="EMBL/GenBank/DDBJ databases">
        <title>Sequencing the genomes of 1000 actinobacteria strains.</title>
        <authorList>
            <person name="Klenk H.-P."/>
        </authorList>
    </citation>
    <scope>NUCLEOTIDE SEQUENCE [LARGE SCALE GENOMIC DNA]</scope>
    <source>
        <strain evidence="2 3">DSM 44936</strain>
    </source>
</reference>
<dbReference type="AlphaFoldDB" id="A0A7X0M5U7"/>
<keyword evidence="3" id="KW-1185">Reference proteome</keyword>
<dbReference type="Gene3D" id="3.40.50.720">
    <property type="entry name" value="NAD(P)-binding Rossmann-like Domain"/>
    <property type="match status" value="1"/>
</dbReference>